<dbReference type="AlphaFoldDB" id="A0A0B6ZLD0"/>
<dbReference type="EMBL" id="HACG01021811">
    <property type="protein sequence ID" value="CEK68676.1"/>
    <property type="molecule type" value="Transcribed_RNA"/>
</dbReference>
<organism evidence="1">
    <name type="scientific">Arion vulgaris</name>
    <dbReference type="NCBI Taxonomy" id="1028688"/>
    <lineage>
        <taxon>Eukaryota</taxon>
        <taxon>Metazoa</taxon>
        <taxon>Spiralia</taxon>
        <taxon>Lophotrochozoa</taxon>
        <taxon>Mollusca</taxon>
        <taxon>Gastropoda</taxon>
        <taxon>Heterobranchia</taxon>
        <taxon>Euthyneura</taxon>
        <taxon>Panpulmonata</taxon>
        <taxon>Eupulmonata</taxon>
        <taxon>Stylommatophora</taxon>
        <taxon>Helicina</taxon>
        <taxon>Arionoidea</taxon>
        <taxon>Arionidae</taxon>
        <taxon>Arion</taxon>
    </lineage>
</organism>
<proteinExistence type="predicted"/>
<protein>
    <submittedName>
        <fullName evidence="1">Uncharacterized protein</fullName>
    </submittedName>
</protein>
<reference evidence="1" key="1">
    <citation type="submission" date="2014-12" db="EMBL/GenBank/DDBJ databases">
        <title>Insight into the proteome of Arion vulgaris.</title>
        <authorList>
            <person name="Aradska J."/>
            <person name="Bulat T."/>
            <person name="Smidak R."/>
            <person name="Sarate P."/>
            <person name="Gangsoo J."/>
            <person name="Sialana F."/>
            <person name="Bilban M."/>
            <person name="Lubec G."/>
        </authorList>
    </citation>
    <scope>NUCLEOTIDE SEQUENCE</scope>
    <source>
        <tissue evidence="1">Skin</tissue>
    </source>
</reference>
<evidence type="ECO:0000313" key="1">
    <source>
        <dbReference type="EMBL" id="CEK68676.1"/>
    </source>
</evidence>
<accession>A0A0B6ZLD0</accession>
<sequence>MRGSQVVITAGVPVSLEISISYQQWQVNENVTNNIHCIIISSVTCHIECETSHPPIIFSFDIWLFCYVHITSNKQGCCNGGVAAA</sequence>
<gene>
    <name evidence="1" type="primary">ORF67225</name>
</gene>
<name>A0A0B6ZLD0_9EUPU</name>